<dbReference type="GO" id="GO:0019136">
    <property type="term" value="F:deoxynucleoside kinase activity"/>
    <property type="evidence" value="ECO:0007669"/>
    <property type="project" value="InterPro"/>
</dbReference>
<feature type="active site" description="Proton acceptor" evidence="2">
    <location>
        <position position="113"/>
    </location>
</feature>
<dbReference type="PANTHER" id="PTHR10513">
    <property type="entry name" value="DEOXYNUCLEOSIDE KINASE"/>
    <property type="match status" value="1"/>
</dbReference>
<evidence type="ECO:0000256" key="2">
    <source>
        <dbReference type="PIRSR" id="PIRSR000705-1"/>
    </source>
</evidence>
<dbReference type="CDD" id="cd01673">
    <property type="entry name" value="dNK"/>
    <property type="match status" value="1"/>
</dbReference>
<dbReference type="AlphaFoldDB" id="A0AAD9J6H9"/>
<accession>A0AAD9J6H9</accession>
<sequence>MLGLCSIANENSKECYNDWAIPWPIKGKKKFTVAVEGNIGSGKSTFLQYFKKCKNVEVIPEPVHLWKDVQGHNTLDLMYKDSHRWSLTFQSYVQLTMLKIHQQWVKAPVKLIERSIYSAKYCFVENLHKSGRMPSVDYALLSEWFDWIQKNTDINVDLIVYIRASPAICQERIKHRNRKEELEVPLEYLQSLHQLHEDWLIHQTHFKTPAPVLVLDGNKDLSDLEIDFEKRKEEILCGYNDDDSYPNKETIAVF</sequence>
<evidence type="ECO:0000313" key="5">
    <source>
        <dbReference type="EMBL" id="KAK2147537.1"/>
    </source>
</evidence>
<dbReference type="FunFam" id="3.40.50.300:FF:001571">
    <property type="entry name" value="Deoxynucleoside kinase"/>
    <property type="match status" value="1"/>
</dbReference>
<dbReference type="InterPro" id="IPR027417">
    <property type="entry name" value="P-loop_NTPase"/>
</dbReference>
<comment type="caution">
    <text evidence="5">The sequence shown here is derived from an EMBL/GenBank/DDBJ whole genome shotgun (WGS) entry which is preliminary data.</text>
</comment>
<dbReference type="EMBL" id="JAODUP010000548">
    <property type="protein sequence ID" value="KAK2147537.1"/>
    <property type="molecule type" value="Genomic_DNA"/>
</dbReference>
<dbReference type="InterPro" id="IPR031314">
    <property type="entry name" value="DNK_dom"/>
</dbReference>
<feature type="domain" description="Deoxynucleoside kinase" evidence="4">
    <location>
        <begin position="34"/>
        <end position="232"/>
    </location>
</feature>
<evidence type="ECO:0000259" key="4">
    <source>
        <dbReference type="Pfam" id="PF01712"/>
    </source>
</evidence>
<dbReference type="SUPFAM" id="SSF52540">
    <property type="entry name" value="P-loop containing nucleoside triphosphate hydrolases"/>
    <property type="match status" value="1"/>
</dbReference>
<dbReference type="PANTHER" id="PTHR10513:SF24">
    <property type="entry name" value="THYMIDINE KINASE 2, MITOCHONDRIAL"/>
    <property type="match status" value="1"/>
</dbReference>
<gene>
    <name evidence="5" type="ORF">LSH36_548g04003</name>
</gene>
<keyword evidence="3" id="KW-0547">Nucleotide-binding</keyword>
<dbReference type="InterPro" id="IPR002624">
    <property type="entry name" value="DCK/DGK"/>
</dbReference>
<evidence type="ECO:0000256" key="1">
    <source>
        <dbReference type="ARBA" id="ARBA00007420"/>
    </source>
</evidence>
<dbReference type="GO" id="GO:0005739">
    <property type="term" value="C:mitochondrion"/>
    <property type="evidence" value="ECO:0007669"/>
    <property type="project" value="TreeGrafter"/>
</dbReference>
<dbReference type="Gene3D" id="3.40.50.300">
    <property type="entry name" value="P-loop containing nucleotide triphosphate hydrolases"/>
    <property type="match status" value="1"/>
</dbReference>
<dbReference type="InterPro" id="IPR050566">
    <property type="entry name" value="Deoxyribonucleoside_kinase"/>
</dbReference>
<name>A0AAD9J6H9_9ANNE</name>
<dbReference type="Pfam" id="PF01712">
    <property type="entry name" value="dNK"/>
    <property type="match status" value="1"/>
</dbReference>
<dbReference type="PIRSF" id="PIRSF000705">
    <property type="entry name" value="DNK"/>
    <property type="match status" value="1"/>
</dbReference>
<keyword evidence="3" id="KW-0067">ATP-binding</keyword>
<dbReference type="GO" id="GO:0005524">
    <property type="term" value="F:ATP binding"/>
    <property type="evidence" value="ECO:0007669"/>
    <property type="project" value="UniProtKB-KW"/>
</dbReference>
<evidence type="ECO:0000313" key="6">
    <source>
        <dbReference type="Proteomes" id="UP001208570"/>
    </source>
</evidence>
<dbReference type="Proteomes" id="UP001208570">
    <property type="component" value="Unassembled WGS sequence"/>
</dbReference>
<evidence type="ECO:0000256" key="3">
    <source>
        <dbReference type="PIRSR" id="PIRSR000705-3"/>
    </source>
</evidence>
<proteinExistence type="inferred from homology"/>
<organism evidence="5 6">
    <name type="scientific">Paralvinella palmiformis</name>
    <dbReference type="NCBI Taxonomy" id="53620"/>
    <lineage>
        <taxon>Eukaryota</taxon>
        <taxon>Metazoa</taxon>
        <taxon>Spiralia</taxon>
        <taxon>Lophotrochozoa</taxon>
        <taxon>Annelida</taxon>
        <taxon>Polychaeta</taxon>
        <taxon>Sedentaria</taxon>
        <taxon>Canalipalpata</taxon>
        <taxon>Terebellida</taxon>
        <taxon>Terebelliformia</taxon>
        <taxon>Alvinellidae</taxon>
        <taxon>Paralvinella</taxon>
    </lineage>
</organism>
<comment type="similarity">
    <text evidence="1">Belongs to the DCK/DGK family.</text>
</comment>
<feature type="binding site" evidence="3">
    <location>
        <begin position="172"/>
        <end position="176"/>
    </location>
    <ligand>
        <name>ATP</name>
        <dbReference type="ChEBI" id="CHEBI:30616"/>
    </ligand>
</feature>
<reference evidence="5" key="1">
    <citation type="journal article" date="2023" name="Mol. Biol. Evol.">
        <title>Third-Generation Sequencing Reveals the Adaptive Role of the Epigenome in Three Deep-Sea Polychaetes.</title>
        <authorList>
            <person name="Perez M."/>
            <person name="Aroh O."/>
            <person name="Sun Y."/>
            <person name="Lan Y."/>
            <person name="Juniper S.K."/>
            <person name="Young C.R."/>
            <person name="Angers B."/>
            <person name="Qian P.Y."/>
        </authorList>
    </citation>
    <scope>NUCLEOTIDE SEQUENCE</scope>
    <source>
        <strain evidence="5">P08H-3</strain>
    </source>
</reference>
<feature type="binding site" evidence="3">
    <location>
        <begin position="37"/>
        <end position="45"/>
    </location>
    <ligand>
        <name>ATP</name>
        <dbReference type="ChEBI" id="CHEBI:30616"/>
    </ligand>
</feature>
<protein>
    <recommendedName>
        <fullName evidence="4">Deoxynucleoside kinase domain-containing protein</fullName>
    </recommendedName>
</protein>
<keyword evidence="6" id="KW-1185">Reference proteome</keyword>